<dbReference type="Gene3D" id="2.40.70.10">
    <property type="entry name" value="Acid Proteases"/>
    <property type="match status" value="2"/>
</dbReference>
<evidence type="ECO:0000256" key="2">
    <source>
        <dbReference type="SAM" id="SignalP"/>
    </source>
</evidence>
<dbReference type="AlphaFoldDB" id="A0A2P2SYA4"/>
<dbReference type="STRING" id="342668.A0A2P2SYA4"/>
<dbReference type="RefSeq" id="XP_018135553.1">
    <property type="nucleotide sequence ID" value="XM_018270089.2"/>
</dbReference>
<dbReference type="SUPFAM" id="SSF50630">
    <property type="entry name" value="Acid proteases"/>
    <property type="match status" value="1"/>
</dbReference>
<keyword evidence="1" id="KW-0472">Membrane</keyword>
<sequence length="602" mass="62873">MLILVLRAVPIFCLCIAYTLAAGPHVILWSSQTYGPDGPWHAVTVKLGTPAQQMDLIPAGAWETQILSSSVCSTSTTLSGCNANAAGLFDPEKSSSLVTISETGTIKNGNFCVNGGGIPSMSGDAEWMFDTLSLTLRDGVVGNNGQNTIRNLSTMVISRGYNTLPSGSTYAAEVGKLSLGAPNINQSWVHAGSRFNATFLPGTLFEAGQIPSNSYGMHIGSVAAGVRPSLILGGYDPTRIIGPVSAQPYTILKLPIDLLDIGISVSSGKSPFEFTSKSGLLASNNASIGTSLPVVIDSASPYLYLPKSTCDAITSLLPLTYNPLLSLYIWDVTSPLYTTIISSPASLTFTFRLSSSITANMTISVPFALLNLTLTTPLVSSPIPYFPCRPAQVETLGENYGLGRAFLQAAFVGVNWGGDGLWFLAQAPGPNTPSLSPLTSIFPGDKTLKGADNGWEDSWKGYWEDGIDGDGNAIVPTGSTASGNGTGADIAHTLPDSALSRGVIAGIAVGAVGGVAVIVVLACLLYSRARRRKADRENVNLFAEAHVGNDGLAGVCDRHAGQGYGPSELYTQAPVGELHSDHNGVVGELHGEYKKASVVELP</sequence>
<dbReference type="EMBL" id="KV460206">
    <property type="protein sequence ID" value="OBU01821.1"/>
    <property type="molecule type" value="Genomic_DNA"/>
</dbReference>
<reference evidence="5" key="2">
    <citation type="journal article" date="2018" name="Nat. Commun.">
        <title>Extreme sensitivity to ultraviolet light in the fungal pathogen causing white-nose syndrome of bats.</title>
        <authorList>
            <person name="Palmer J.M."/>
            <person name="Drees K.P."/>
            <person name="Foster J.T."/>
            <person name="Lindner D.L."/>
        </authorList>
    </citation>
    <scope>NUCLEOTIDE SEQUENCE [LARGE SCALE GENOMIC DNA]</scope>
    <source>
        <strain evidence="5">UAMH 10579</strain>
    </source>
</reference>
<feature type="transmembrane region" description="Helical" evidence="1">
    <location>
        <begin position="503"/>
        <end position="526"/>
    </location>
</feature>
<feature type="domain" description="Peptidase A1" evidence="3">
    <location>
        <begin position="41"/>
        <end position="424"/>
    </location>
</feature>
<evidence type="ECO:0000313" key="5">
    <source>
        <dbReference type="Proteomes" id="UP000091956"/>
    </source>
</evidence>
<evidence type="ECO:0000256" key="1">
    <source>
        <dbReference type="SAM" id="Phobius"/>
    </source>
</evidence>
<proteinExistence type="predicted"/>
<accession>A0A2P2SYA4</accession>
<reference evidence="4 5" key="1">
    <citation type="submission" date="2016-03" db="EMBL/GenBank/DDBJ databases">
        <title>Comparative genomics of Pseudogymnoascus destructans, the fungus causing white-nose syndrome of bats.</title>
        <authorList>
            <person name="Palmer J.M."/>
            <person name="Drees K.P."/>
            <person name="Foster J.T."/>
            <person name="Lindner D.L."/>
        </authorList>
    </citation>
    <scope>NUCLEOTIDE SEQUENCE [LARGE SCALE GENOMIC DNA]</scope>
    <source>
        <strain evidence="4 5">UAMH 10579</strain>
    </source>
</reference>
<dbReference type="InterPro" id="IPR034164">
    <property type="entry name" value="Pepsin-like_dom"/>
</dbReference>
<name>A0A2P2SYA4_9PEZI</name>
<evidence type="ECO:0000313" key="4">
    <source>
        <dbReference type="EMBL" id="OBU01821.1"/>
    </source>
</evidence>
<protein>
    <recommendedName>
        <fullName evidence="3">Peptidase A1 domain-containing protein</fullName>
    </recommendedName>
</protein>
<dbReference type="OrthoDB" id="4074350at2759"/>
<keyword evidence="1" id="KW-0812">Transmembrane</keyword>
<keyword evidence="5" id="KW-1185">Reference proteome</keyword>
<dbReference type="CDD" id="cd05471">
    <property type="entry name" value="pepsin_like"/>
    <property type="match status" value="1"/>
</dbReference>
<gene>
    <name evidence="4" type="ORF">VE01_00560</name>
</gene>
<evidence type="ECO:0000259" key="3">
    <source>
        <dbReference type="PROSITE" id="PS51767"/>
    </source>
</evidence>
<organism evidence="4 5">
    <name type="scientific">Pseudogymnoascus verrucosus</name>
    <dbReference type="NCBI Taxonomy" id="342668"/>
    <lineage>
        <taxon>Eukaryota</taxon>
        <taxon>Fungi</taxon>
        <taxon>Dikarya</taxon>
        <taxon>Ascomycota</taxon>
        <taxon>Pezizomycotina</taxon>
        <taxon>Leotiomycetes</taxon>
        <taxon>Thelebolales</taxon>
        <taxon>Thelebolaceae</taxon>
        <taxon>Pseudogymnoascus</taxon>
    </lineage>
</organism>
<feature type="chain" id="PRO_5015196582" description="Peptidase A1 domain-containing protein" evidence="2">
    <location>
        <begin position="22"/>
        <end position="602"/>
    </location>
</feature>
<dbReference type="PROSITE" id="PS51767">
    <property type="entry name" value="PEPTIDASE_A1"/>
    <property type="match status" value="1"/>
</dbReference>
<feature type="signal peptide" evidence="2">
    <location>
        <begin position="1"/>
        <end position="21"/>
    </location>
</feature>
<keyword evidence="2" id="KW-0732">Signal</keyword>
<dbReference type="InterPro" id="IPR021109">
    <property type="entry name" value="Peptidase_aspartic_dom_sf"/>
</dbReference>
<keyword evidence="1" id="KW-1133">Transmembrane helix</keyword>
<dbReference type="Proteomes" id="UP000091956">
    <property type="component" value="Unassembled WGS sequence"/>
</dbReference>
<dbReference type="InterPro" id="IPR033121">
    <property type="entry name" value="PEPTIDASE_A1"/>
</dbReference>
<dbReference type="GeneID" id="28833946"/>